<comment type="caution">
    <text evidence="11">The sequence shown here is derived from an EMBL/GenBank/DDBJ whole genome shotgun (WGS) entry which is preliminary data.</text>
</comment>
<comment type="catalytic activity">
    <reaction evidence="8 9">
        <text>D-gluconate + ATP = 6-phospho-D-gluconate + ADP + H(+)</text>
        <dbReference type="Rhea" id="RHEA:19433"/>
        <dbReference type="ChEBI" id="CHEBI:15378"/>
        <dbReference type="ChEBI" id="CHEBI:18391"/>
        <dbReference type="ChEBI" id="CHEBI:30616"/>
        <dbReference type="ChEBI" id="CHEBI:58759"/>
        <dbReference type="ChEBI" id="CHEBI:456216"/>
        <dbReference type="EC" id="2.7.1.12"/>
    </reaction>
</comment>
<dbReference type="PANTHER" id="PTHR43442">
    <property type="entry name" value="GLUCONOKINASE-RELATED"/>
    <property type="match status" value="1"/>
</dbReference>
<dbReference type="CDD" id="cd02021">
    <property type="entry name" value="GntK"/>
    <property type="match status" value="1"/>
</dbReference>
<dbReference type="InterPro" id="IPR027417">
    <property type="entry name" value="P-loop_NTPase"/>
</dbReference>
<feature type="region of interest" description="Disordered" evidence="10">
    <location>
        <begin position="146"/>
        <end position="181"/>
    </location>
</feature>
<keyword evidence="12" id="KW-1185">Reference proteome</keyword>
<evidence type="ECO:0000313" key="11">
    <source>
        <dbReference type="EMBL" id="TFY82431.1"/>
    </source>
</evidence>
<dbReference type="PANTHER" id="PTHR43442:SF3">
    <property type="entry name" value="GLUCONOKINASE-RELATED"/>
    <property type="match status" value="1"/>
</dbReference>
<feature type="compositionally biased region" description="Basic and acidic residues" evidence="10">
    <location>
        <begin position="146"/>
        <end position="163"/>
    </location>
</feature>
<reference evidence="11 12" key="1">
    <citation type="submission" date="2019-02" db="EMBL/GenBank/DDBJ databases">
        <title>Genome sequencing of the rare red list fungi Hericium alpestre (H. flagellum).</title>
        <authorList>
            <person name="Buettner E."/>
            <person name="Kellner H."/>
        </authorList>
    </citation>
    <scope>NUCLEOTIDE SEQUENCE [LARGE SCALE GENOMIC DNA]</scope>
    <source>
        <strain evidence="11 12">DSM 108284</strain>
    </source>
</reference>
<feature type="region of interest" description="Disordered" evidence="10">
    <location>
        <begin position="1"/>
        <end position="21"/>
    </location>
</feature>
<dbReference type="EMBL" id="SFCI01000110">
    <property type="protein sequence ID" value="TFY82431.1"/>
    <property type="molecule type" value="Genomic_DNA"/>
</dbReference>
<keyword evidence="4 9" id="KW-0808">Transferase</keyword>
<evidence type="ECO:0000256" key="5">
    <source>
        <dbReference type="ARBA" id="ARBA00022741"/>
    </source>
</evidence>
<sequence length="261" mass="27993">MAAPEDPEVTADVSSAPAPAAEDFAKDRVAGERLTDPVSLNVHAAEVSPCMIVGVSGSGKSTLGQALAASLSLPFLDGDDLHPLSNIEKMSRGEPLTDADRAPWLVHIREEGSSTVREKQTAGVVVACSALKRRYRDVLRGERVGLDDNKGQEESEVVRRAGETEPGAGGSEGPTASGHLERPSDLRTFFVHPHGTRDVLLSRMESRKGHFFKAAMLDTQLATLEVPALSGEDGIVQVDLEHDTQRQVEEARAGLSKWIIM</sequence>
<dbReference type="STRING" id="135208.A0A4Z0A832"/>
<evidence type="ECO:0000256" key="7">
    <source>
        <dbReference type="ARBA" id="ARBA00022840"/>
    </source>
</evidence>
<keyword evidence="5 9" id="KW-0547">Nucleotide-binding</keyword>
<evidence type="ECO:0000256" key="1">
    <source>
        <dbReference type="ARBA" id="ARBA00004875"/>
    </source>
</evidence>
<dbReference type="EC" id="2.7.1.12" evidence="3 9"/>
<dbReference type="GO" id="GO:0005524">
    <property type="term" value="F:ATP binding"/>
    <property type="evidence" value="ECO:0007669"/>
    <property type="project" value="UniProtKB-KW"/>
</dbReference>
<dbReference type="GO" id="GO:0005975">
    <property type="term" value="P:carbohydrate metabolic process"/>
    <property type="evidence" value="ECO:0007669"/>
    <property type="project" value="InterPro"/>
</dbReference>
<comment type="similarity">
    <text evidence="2 9">Belongs to the gluconokinase GntK/GntV family.</text>
</comment>
<evidence type="ECO:0000313" key="12">
    <source>
        <dbReference type="Proteomes" id="UP000298061"/>
    </source>
</evidence>
<evidence type="ECO:0000256" key="8">
    <source>
        <dbReference type="ARBA" id="ARBA00048090"/>
    </source>
</evidence>
<comment type="pathway">
    <text evidence="1 9">Carbohydrate acid metabolism; D-gluconate degradation.</text>
</comment>
<proteinExistence type="inferred from homology"/>
<dbReference type="OrthoDB" id="275177at2759"/>
<dbReference type="GO" id="GO:0005737">
    <property type="term" value="C:cytoplasm"/>
    <property type="evidence" value="ECO:0007669"/>
    <property type="project" value="TreeGrafter"/>
</dbReference>
<dbReference type="NCBIfam" id="TIGR01313">
    <property type="entry name" value="therm_gnt_kin"/>
    <property type="match status" value="1"/>
</dbReference>
<protein>
    <recommendedName>
        <fullName evidence="3 9">Gluconokinase</fullName>
        <ecNumber evidence="3 9">2.7.1.12</ecNumber>
    </recommendedName>
</protein>
<dbReference type="Gene3D" id="3.40.50.300">
    <property type="entry name" value="P-loop containing nucleotide triphosphate hydrolases"/>
    <property type="match status" value="1"/>
</dbReference>
<name>A0A4Z0A832_9AGAM</name>
<keyword evidence="7 9" id="KW-0067">ATP-binding</keyword>
<evidence type="ECO:0000256" key="6">
    <source>
        <dbReference type="ARBA" id="ARBA00022777"/>
    </source>
</evidence>
<dbReference type="UniPathway" id="UPA00792"/>
<evidence type="ECO:0000256" key="10">
    <source>
        <dbReference type="SAM" id="MobiDB-lite"/>
    </source>
</evidence>
<evidence type="ECO:0000256" key="9">
    <source>
        <dbReference type="RuleBase" id="RU363066"/>
    </source>
</evidence>
<dbReference type="InterPro" id="IPR006001">
    <property type="entry name" value="Therm_gnt_kin"/>
</dbReference>
<dbReference type="Pfam" id="PF01202">
    <property type="entry name" value="SKI"/>
    <property type="match status" value="1"/>
</dbReference>
<dbReference type="SUPFAM" id="SSF52540">
    <property type="entry name" value="P-loop containing nucleoside triphosphate hydrolases"/>
    <property type="match status" value="1"/>
</dbReference>
<keyword evidence="6 9" id="KW-0418">Kinase</keyword>
<dbReference type="GO" id="GO:0046316">
    <property type="term" value="F:gluconokinase activity"/>
    <property type="evidence" value="ECO:0007669"/>
    <property type="project" value="UniProtKB-EC"/>
</dbReference>
<organism evidence="11 12">
    <name type="scientific">Hericium alpestre</name>
    <dbReference type="NCBI Taxonomy" id="135208"/>
    <lineage>
        <taxon>Eukaryota</taxon>
        <taxon>Fungi</taxon>
        <taxon>Dikarya</taxon>
        <taxon>Basidiomycota</taxon>
        <taxon>Agaricomycotina</taxon>
        <taxon>Agaricomycetes</taxon>
        <taxon>Russulales</taxon>
        <taxon>Hericiaceae</taxon>
        <taxon>Hericium</taxon>
    </lineage>
</organism>
<dbReference type="Proteomes" id="UP000298061">
    <property type="component" value="Unassembled WGS sequence"/>
</dbReference>
<accession>A0A4Z0A832</accession>
<evidence type="ECO:0000256" key="4">
    <source>
        <dbReference type="ARBA" id="ARBA00022679"/>
    </source>
</evidence>
<evidence type="ECO:0000256" key="3">
    <source>
        <dbReference type="ARBA" id="ARBA00012054"/>
    </source>
</evidence>
<dbReference type="AlphaFoldDB" id="A0A4Z0A832"/>
<dbReference type="InterPro" id="IPR031322">
    <property type="entry name" value="Shikimate/glucono_kinase"/>
</dbReference>
<evidence type="ECO:0000256" key="2">
    <source>
        <dbReference type="ARBA" id="ARBA00008420"/>
    </source>
</evidence>
<gene>
    <name evidence="11" type="ORF">EWM64_g1580</name>
</gene>